<evidence type="ECO:0000256" key="1">
    <source>
        <dbReference type="ARBA" id="ARBA00004651"/>
    </source>
</evidence>
<keyword evidence="6 7" id="KW-0472">Membrane</keyword>
<name>A0AAX4AZU7_STRPA</name>
<dbReference type="EMBL" id="CP133988">
    <property type="protein sequence ID" value="WNB84230.1"/>
    <property type="molecule type" value="Genomic_DNA"/>
</dbReference>
<feature type="transmembrane region" description="Helical" evidence="7">
    <location>
        <begin position="244"/>
        <end position="267"/>
    </location>
</feature>
<feature type="domain" description="Major facilitator superfamily (MFS) profile" evidence="8">
    <location>
        <begin position="6"/>
        <end position="391"/>
    </location>
</feature>
<evidence type="ECO:0000259" key="8">
    <source>
        <dbReference type="PROSITE" id="PS50850"/>
    </source>
</evidence>
<keyword evidence="5 7" id="KW-1133">Transmembrane helix</keyword>
<dbReference type="Proteomes" id="UP001248323">
    <property type="component" value="Chromosome"/>
</dbReference>
<dbReference type="PRINTS" id="PR01035">
    <property type="entry name" value="TCRTETA"/>
</dbReference>
<dbReference type="AlphaFoldDB" id="A0AAX4AZU7"/>
<dbReference type="RefSeq" id="WP_277612641.1">
    <property type="nucleotide sequence ID" value="NZ_CP133988.1"/>
</dbReference>
<proteinExistence type="predicted"/>
<dbReference type="GO" id="GO:0005886">
    <property type="term" value="C:plasma membrane"/>
    <property type="evidence" value="ECO:0007669"/>
    <property type="project" value="UniProtKB-SubCell"/>
</dbReference>
<dbReference type="PANTHER" id="PTHR43414">
    <property type="entry name" value="MULTIDRUG RESISTANCE PROTEIN MDTG"/>
    <property type="match status" value="1"/>
</dbReference>
<reference evidence="9" key="1">
    <citation type="submission" date="2023-09" db="EMBL/GenBank/DDBJ databases">
        <title>Streptococcus_parasanguinius_hifiasm_complete_genome_Zymo_Research_ D6332.</title>
        <authorList>
            <person name="Damerum A."/>
        </authorList>
    </citation>
    <scope>NUCLEOTIDE SEQUENCE</scope>
    <source>
        <strain evidence="9">B-1756</strain>
    </source>
</reference>
<comment type="subcellular location">
    <subcellularLocation>
        <location evidence="1">Cell membrane</location>
        <topology evidence="1">Multi-pass membrane protein</topology>
    </subcellularLocation>
</comment>
<dbReference type="InterPro" id="IPR011701">
    <property type="entry name" value="MFS"/>
</dbReference>
<evidence type="ECO:0000256" key="4">
    <source>
        <dbReference type="ARBA" id="ARBA00022692"/>
    </source>
</evidence>
<sequence length="399" mass="43724">MNWRKNLYIAWIGCFFIGASLSLVVPFMALFVEELGVTGKAVPLYAGIAVASSSVTSAIMSPIWGSLADRYGRKPMMLRASIAMTLTMGGIAFVPSVFWLLVLRLLNGVFSGFVPNSTALIASQVPKDQSGYALGTLSTGVVAGTLMGPLIGGLIAENLGMRNVFLLVGFFLFLVSLLTFWGIEEDYEPLPKEEQKSSWELLMSIQQKDILLGLFLTSMTIQMIAQSISPILPLYVRALGQRDNLIFVSGMIVSAMGVSSMLFSGWMGKLGDRIGNHRLLLIALLYSGCLYILCAQAQSPLQLGILRFLFGIGTGALLPGVSALLNRLTPPEGISRIFSYNQLFYYLGGVLGPMMGSSIFMHFGYHWVFYGTALLAFTDLMFLLFLFRKYLKVRDVRAN</sequence>
<dbReference type="GO" id="GO:0022857">
    <property type="term" value="F:transmembrane transporter activity"/>
    <property type="evidence" value="ECO:0007669"/>
    <property type="project" value="InterPro"/>
</dbReference>
<feature type="transmembrane region" description="Helical" evidence="7">
    <location>
        <begin position="279"/>
        <end position="299"/>
    </location>
</feature>
<feature type="transmembrane region" description="Helical" evidence="7">
    <location>
        <begin position="44"/>
        <end position="68"/>
    </location>
</feature>
<feature type="transmembrane region" description="Helical" evidence="7">
    <location>
        <begin position="367"/>
        <end position="387"/>
    </location>
</feature>
<dbReference type="CDD" id="cd17391">
    <property type="entry name" value="MFS_MdtG_MDR_like"/>
    <property type="match status" value="1"/>
</dbReference>
<feature type="transmembrane region" description="Helical" evidence="7">
    <location>
        <begin position="305"/>
        <end position="325"/>
    </location>
</feature>
<keyword evidence="2" id="KW-0813">Transport</keyword>
<dbReference type="InterPro" id="IPR036259">
    <property type="entry name" value="MFS_trans_sf"/>
</dbReference>
<dbReference type="Gene3D" id="1.20.1250.20">
    <property type="entry name" value="MFS general substrate transporter like domains"/>
    <property type="match status" value="2"/>
</dbReference>
<keyword evidence="4 7" id="KW-0812">Transmembrane</keyword>
<evidence type="ECO:0000256" key="7">
    <source>
        <dbReference type="SAM" id="Phobius"/>
    </source>
</evidence>
<evidence type="ECO:0000256" key="2">
    <source>
        <dbReference type="ARBA" id="ARBA00022448"/>
    </source>
</evidence>
<feature type="transmembrane region" description="Helical" evidence="7">
    <location>
        <begin position="132"/>
        <end position="152"/>
    </location>
</feature>
<dbReference type="PANTHER" id="PTHR43414:SF6">
    <property type="entry name" value="MULTIDRUG RESISTANCE PROTEIN MDTG"/>
    <property type="match status" value="1"/>
</dbReference>
<evidence type="ECO:0000256" key="5">
    <source>
        <dbReference type="ARBA" id="ARBA00022989"/>
    </source>
</evidence>
<dbReference type="Pfam" id="PF07690">
    <property type="entry name" value="MFS_1"/>
    <property type="match status" value="1"/>
</dbReference>
<dbReference type="InterPro" id="IPR001958">
    <property type="entry name" value="Tet-R_TetA/multi-R_MdtG-like"/>
</dbReference>
<evidence type="ECO:0000256" key="6">
    <source>
        <dbReference type="ARBA" id="ARBA00023136"/>
    </source>
</evidence>
<organism evidence="9 10">
    <name type="scientific">Streptococcus parasanguinis</name>
    <dbReference type="NCBI Taxonomy" id="1318"/>
    <lineage>
        <taxon>Bacteria</taxon>
        <taxon>Bacillati</taxon>
        <taxon>Bacillota</taxon>
        <taxon>Bacilli</taxon>
        <taxon>Lactobacillales</taxon>
        <taxon>Streptococcaceae</taxon>
        <taxon>Streptococcus</taxon>
    </lineage>
</organism>
<feature type="transmembrane region" description="Helical" evidence="7">
    <location>
        <begin position="80"/>
        <end position="102"/>
    </location>
</feature>
<feature type="transmembrane region" description="Helical" evidence="7">
    <location>
        <begin position="337"/>
        <end position="361"/>
    </location>
</feature>
<feature type="transmembrane region" description="Helical" evidence="7">
    <location>
        <begin position="164"/>
        <end position="183"/>
    </location>
</feature>
<evidence type="ECO:0000313" key="9">
    <source>
        <dbReference type="EMBL" id="WNB84230.1"/>
    </source>
</evidence>
<protein>
    <submittedName>
        <fullName evidence="9">Multidrug efflux MFS transporter</fullName>
    </submittedName>
</protein>
<keyword evidence="3" id="KW-1003">Cell membrane</keyword>
<evidence type="ECO:0000256" key="3">
    <source>
        <dbReference type="ARBA" id="ARBA00022475"/>
    </source>
</evidence>
<gene>
    <name evidence="9" type="ORF">RDV49_04995</name>
</gene>
<evidence type="ECO:0000313" key="10">
    <source>
        <dbReference type="Proteomes" id="UP001248323"/>
    </source>
</evidence>
<accession>A0AAX4AZU7</accession>
<dbReference type="InterPro" id="IPR020846">
    <property type="entry name" value="MFS_dom"/>
</dbReference>
<dbReference type="PROSITE" id="PS50850">
    <property type="entry name" value="MFS"/>
    <property type="match status" value="1"/>
</dbReference>
<dbReference type="SUPFAM" id="SSF103473">
    <property type="entry name" value="MFS general substrate transporter"/>
    <property type="match status" value="1"/>
</dbReference>
<feature type="transmembrane region" description="Helical" evidence="7">
    <location>
        <begin position="7"/>
        <end position="32"/>
    </location>
</feature>